<protein>
    <recommendedName>
        <fullName evidence="3">CopG family transcriptional regulator</fullName>
    </recommendedName>
</protein>
<gene>
    <name evidence="1" type="ORF">ACFPFW_06770</name>
</gene>
<evidence type="ECO:0008006" key="3">
    <source>
        <dbReference type="Google" id="ProtNLM"/>
    </source>
</evidence>
<evidence type="ECO:0000313" key="1">
    <source>
        <dbReference type="EMBL" id="MFC5067717.1"/>
    </source>
</evidence>
<reference evidence="2" key="1">
    <citation type="journal article" date="2019" name="Int. J. Syst. Evol. Microbiol.">
        <title>The Global Catalogue of Microorganisms (GCM) 10K type strain sequencing project: providing services to taxonomists for standard genome sequencing and annotation.</title>
        <authorList>
            <consortium name="The Broad Institute Genomics Platform"/>
            <consortium name="The Broad Institute Genome Sequencing Center for Infectious Disease"/>
            <person name="Wu L."/>
            <person name="Ma J."/>
        </authorList>
    </citation>
    <scope>NUCLEOTIDE SEQUENCE [LARGE SCALE GENOMIC DNA]</scope>
    <source>
        <strain evidence="2">CGMCC 1.16444</strain>
    </source>
</reference>
<organism evidence="1 2">
    <name type="scientific">Flaviflagellibacter deserti</name>
    <dbReference type="NCBI Taxonomy" id="2267266"/>
    <lineage>
        <taxon>Bacteria</taxon>
        <taxon>Pseudomonadati</taxon>
        <taxon>Pseudomonadota</taxon>
        <taxon>Alphaproteobacteria</taxon>
        <taxon>Hyphomicrobiales</taxon>
        <taxon>Flaviflagellibacter</taxon>
    </lineage>
</organism>
<dbReference type="Proteomes" id="UP001595796">
    <property type="component" value="Unassembled WGS sequence"/>
</dbReference>
<sequence>MNQRTKIPADRDQAALAVAQDELSVSAEITREMDALVDEWISQQPDPKPTRAEVVRMALQVFLNLNALDET</sequence>
<evidence type="ECO:0000313" key="2">
    <source>
        <dbReference type="Proteomes" id="UP001595796"/>
    </source>
</evidence>
<accession>A0ABV9YZW2</accession>
<proteinExistence type="predicted"/>
<dbReference type="EMBL" id="JBHSJF010000005">
    <property type="protein sequence ID" value="MFC5067717.1"/>
    <property type="molecule type" value="Genomic_DNA"/>
</dbReference>
<keyword evidence="2" id="KW-1185">Reference proteome</keyword>
<name>A0ABV9YZW2_9HYPH</name>
<comment type="caution">
    <text evidence="1">The sequence shown here is derived from an EMBL/GenBank/DDBJ whole genome shotgun (WGS) entry which is preliminary data.</text>
</comment>